<gene>
    <name evidence="2" type="ORF">FHR80_000162</name>
</gene>
<dbReference type="Pfam" id="PF02254">
    <property type="entry name" value="TrkA_N"/>
    <property type="match status" value="1"/>
</dbReference>
<evidence type="ECO:0000259" key="1">
    <source>
        <dbReference type="Pfam" id="PF02254"/>
    </source>
</evidence>
<reference evidence="2 3" key="1">
    <citation type="submission" date="2020-08" db="EMBL/GenBank/DDBJ databases">
        <title>The Agave Microbiome: Exploring the role of microbial communities in plant adaptations to desert environments.</title>
        <authorList>
            <person name="Partida-Martinez L.P."/>
        </authorList>
    </citation>
    <scope>NUCLEOTIDE SEQUENCE [LARGE SCALE GENOMIC DNA]</scope>
    <source>
        <strain evidence="2 3">RAS26</strain>
    </source>
</reference>
<dbReference type="RefSeq" id="WP_183294312.1">
    <property type="nucleotide sequence ID" value="NZ_JACHVX010000001.1"/>
</dbReference>
<dbReference type="Gene3D" id="3.40.50.720">
    <property type="entry name" value="NAD(P)-binding Rossmann-like Domain"/>
    <property type="match status" value="1"/>
</dbReference>
<feature type="domain" description="RCK N-terminal" evidence="1">
    <location>
        <begin position="29"/>
        <end position="138"/>
    </location>
</feature>
<comment type="caution">
    <text evidence="2">The sequence shown here is derived from an EMBL/GenBank/DDBJ whole genome shotgun (WGS) entry which is preliminary data.</text>
</comment>
<dbReference type="InterPro" id="IPR036291">
    <property type="entry name" value="NAD(P)-bd_dom_sf"/>
</dbReference>
<dbReference type="Proteomes" id="UP000518206">
    <property type="component" value="Unassembled WGS sequence"/>
</dbReference>
<dbReference type="SUPFAM" id="SSF51735">
    <property type="entry name" value="NAD(P)-binding Rossmann-fold domains"/>
    <property type="match status" value="1"/>
</dbReference>
<dbReference type="PANTHER" id="PTHR43833:SF7">
    <property type="entry name" value="KTR SYSTEM POTASSIUM UPTAKE PROTEIN C"/>
    <property type="match status" value="1"/>
</dbReference>
<evidence type="ECO:0000313" key="3">
    <source>
        <dbReference type="Proteomes" id="UP000518206"/>
    </source>
</evidence>
<dbReference type="GO" id="GO:0006813">
    <property type="term" value="P:potassium ion transport"/>
    <property type="evidence" value="ECO:0007669"/>
    <property type="project" value="InterPro"/>
</dbReference>
<sequence length="158" mass="16365">MTRTDRIQRRDGWLAVDDLVLTTEADDTVLVVGLGTFGRALATALDRTGLPVLGLDHDPDRVATVPDQVATQVADATDPGSLAGAGAGSSAAAVICMPHSFTATILATTHLIELGTQQVWAMAATPGQARILHRLGATPLDPYGDLAAHYVANLLAST</sequence>
<accession>A0A7W4UBR5</accession>
<dbReference type="InterPro" id="IPR003148">
    <property type="entry name" value="RCK_N"/>
</dbReference>
<dbReference type="InterPro" id="IPR050721">
    <property type="entry name" value="Trk_Ktr_HKT_K-transport"/>
</dbReference>
<proteinExistence type="predicted"/>
<protein>
    <submittedName>
        <fullName evidence="2">Trk K+ transport system NAD-binding subunit</fullName>
    </submittedName>
</protein>
<dbReference type="PANTHER" id="PTHR43833">
    <property type="entry name" value="POTASSIUM CHANNEL PROTEIN 2-RELATED-RELATED"/>
    <property type="match status" value="1"/>
</dbReference>
<name>A0A7W4UBR5_9CELL</name>
<organism evidence="2 3">
    <name type="scientific">Cellulomonas cellasea</name>
    <dbReference type="NCBI Taxonomy" id="43670"/>
    <lineage>
        <taxon>Bacteria</taxon>
        <taxon>Bacillati</taxon>
        <taxon>Actinomycetota</taxon>
        <taxon>Actinomycetes</taxon>
        <taxon>Micrococcales</taxon>
        <taxon>Cellulomonadaceae</taxon>
        <taxon>Cellulomonas</taxon>
    </lineage>
</organism>
<dbReference type="AlphaFoldDB" id="A0A7W4UBR5"/>
<evidence type="ECO:0000313" key="2">
    <source>
        <dbReference type="EMBL" id="MBB2921268.1"/>
    </source>
</evidence>
<dbReference type="EMBL" id="JACHVX010000001">
    <property type="protein sequence ID" value="MBB2921268.1"/>
    <property type="molecule type" value="Genomic_DNA"/>
</dbReference>
<reference evidence="2 3" key="2">
    <citation type="submission" date="2020-08" db="EMBL/GenBank/DDBJ databases">
        <authorList>
            <person name="Partida-Martinez L."/>
            <person name="Huntemann M."/>
            <person name="Clum A."/>
            <person name="Wang J."/>
            <person name="Palaniappan K."/>
            <person name="Ritter S."/>
            <person name="Chen I.-M."/>
            <person name="Stamatis D."/>
            <person name="Reddy T."/>
            <person name="O'Malley R."/>
            <person name="Daum C."/>
            <person name="Shapiro N."/>
            <person name="Ivanova N."/>
            <person name="Kyrpides N."/>
            <person name="Woyke T."/>
        </authorList>
    </citation>
    <scope>NUCLEOTIDE SEQUENCE [LARGE SCALE GENOMIC DNA]</scope>
    <source>
        <strain evidence="2 3">RAS26</strain>
    </source>
</reference>